<dbReference type="EMBL" id="CAJPEX010000012">
    <property type="protein sequence ID" value="CAG0912382.1"/>
    <property type="molecule type" value="Genomic_DNA"/>
</dbReference>
<dbReference type="SUPFAM" id="SSF54060">
    <property type="entry name" value="His-Me finger endonucleases"/>
    <property type="match status" value="1"/>
</dbReference>
<proteinExistence type="predicted"/>
<organism evidence="1">
    <name type="scientific">Notodromas monacha</name>
    <dbReference type="NCBI Taxonomy" id="399045"/>
    <lineage>
        <taxon>Eukaryota</taxon>
        <taxon>Metazoa</taxon>
        <taxon>Ecdysozoa</taxon>
        <taxon>Arthropoda</taxon>
        <taxon>Crustacea</taxon>
        <taxon>Oligostraca</taxon>
        <taxon>Ostracoda</taxon>
        <taxon>Podocopa</taxon>
        <taxon>Podocopida</taxon>
        <taxon>Cypridocopina</taxon>
        <taxon>Cypridoidea</taxon>
        <taxon>Cyprididae</taxon>
        <taxon>Notodromas</taxon>
    </lineage>
</organism>
<evidence type="ECO:0000313" key="1">
    <source>
        <dbReference type="EMBL" id="CAD7272230.1"/>
    </source>
</evidence>
<dbReference type="InterPro" id="IPR044929">
    <property type="entry name" value="DNA/RNA_non-sp_Endonuclease_sf"/>
</dbReference>
<reference evidence="1" key="1">
    <citation type="submission" date="2020-11" db="EMBL/GenBank/DDBJ databases">
        <authorList>
            <person name="Tran Van P."/>
        </authorList>
    </citation>
    <scope>NUCLEOTIDE SEQUENCE</scope>
</reference>
<dbReference type="AlphaFoldDB" id="A0A7R9G996"/>
<sequence length="148" mass="16983">MTEHVEAWLEHFKNMHITIGPVFDYDGDGIKDELNKSVPAIPSHIFYIFKRCLEDPDEYAVQQCPEESLDAIAVVLPNDEENVNCEAPPEFLSRHSARIRDIEMLTGLYFPQAQDTTENLRLRMKVPGKVWPMTPRILGQHSTAHHSD</sequence>
<accession>A0A7R9G996</accession>
<protein>
    <submittedName>
        <fullName evidence="1">Uncharacterized protein</fullName>
    </submittedName>
</protein>
<dbReference type="InterPro" id="IPR044925">
    <property type="entry name" value="His-Me_finger_sf"/>
</dbReference>
<dbReference type="OrthoDB" id="415411at2759"/>
<dbReference type="Gene3D" id="3.40.570.10">
    <property type="entry name" value="Extracellular Endonuclease, subunit A"/>
    <property type="match status" value="1"/>
</dbReference>
<dbReference type="Proteomes" id="UP000678499">
    <property type="component" value="Unassembled WGS sequence"/>
</dbReference>
<keyword evidence="2" id="KW-1185">Reference proteome</keyword>
<gene>
    <name evidence="1" type="ORF">NMOB1V02_LOCUS172</name>
</gene>
<evidence type="ECO:0000313" key="2">
    <source>
        <dbReference type="Proteomes" id="UP000678499"/>
    </source>
</evidence>
<dbReference type="EMBL" id="OA882049">
    <property type="protein sequence ID" value="CAD7272230.1"/>
    <property type="molecule type" value="Genomic_DNA"/>
</dbReference>
<name>A0A7R9G996_9CRUS</name>